<dbReference type="AlphaFoldDB" id="A0A0D0KU32"/>
<organism evidence="2 3">
    <name type="scientific">Pseudomonas fulva</name>
    <dbReference type="NCBI Taxonomy" id="47880"/>
    <lineage>
        <taxon>Bacteria</taxon>
        <taxon>Pseudomonadati</taxon>
        <taxon>Pseudomonadota</taxon>
        <taxon>Gammaproteobacteria</taxon>
        <taxon>Pseudomonadales</taxon>
        <taxon>Pseudomonadaceae</taxon>
        <taxon>Pseudomonas</taxon>
    </lineage>
</organism>
<dbReference type="Proteomes" id="UP000032068">
    <property type="component" value="Unassembled WGS sequence"/>
</dbReference>
<keyword evidence="1" id="KW-0472">Membrane</keyword>
<dbReference type="RefSeq" id="WP_042553837.1">
    <property type="nucleotide sequence ID" value="NZ_JXQW01000026.1"/>
</dbReference>
<feature type="transmembrane region" description="Helical" evidence="1">
    <location>
        <begin position="48"/>
        <end position="65"/>
    </location>
</feature>
<proteinExistence type="predicted"/>
<dbReference type="EMBL" id="JXQW01000026">
    <property type="protein sequence ID" value="KIQ00567.1"/>
    <property type="molecule type" value="Genomic_DNA"/>
</dbReference>
<evidence type="ECO:0000313" key="3">
    <source>
        <dbReference type="Proteomes" id="UP000032068"/>
    </source>
</evidence>
<feature type="transmembrane region" description="Helical" evidence="1">
    <location>
        <begin position="15"/>
        <end position="41"/>
    </location>
</feature>
<comment type="caution">
    <text evidence="2">The sequence shown here is derived from an EMBL/GenBank/DDBJ whole genome shotgun (WGS) entry which is preliminary data.</text>
</comment>
<evidence type="ECO:0000256" key="1">
    <source>
        <dbReference type="SAM" id="Phobius"/>
    </source>
</evidence>
<feature type="transmembrane region" description="Helical" evidence="1">
    <location>
        <begin position="71"/>
        <end position="86"/>
    </location>
</feature>
<feature type="transmembrane region" description="Helical" evidence="1">
    <location>
        <begin position="217"/>
        <end position="236"/>
    </location>
</feature>
<feature type="transmembrane region" description="Helical" evidence="1">
    <location>
        <begin position="93"/>
        <end position="112"/>
    </location>
</feature>
<feature type="transmembrane region" description="Helical" evidence="1">
    <location>
        <begin position="248"/>
        <end position="274"/>
    </location>
</feature>
<evidence type="ECO:0000313" key="2">
    <source>
        <dbReference type="EMBL" id="KIQ00567.1"/>
    </source>
</evidence>
<keyword evidence="1" id="KW-0812">Transmembrane</keyword>
<dbReference type="OrthoDB" id="5659946at2"/>
<name>A0A0D0KU32_9PSED</name>
<reference evidence="2 3" key="1">
    <citation type="submission" date="2014-12" db="EMBL/GenBank/DDBJ databases">
        <title>16Stimator: statistical estimation of ribosomal gene copy numbers from draft genome assemblies.</title>
        <authorList>
            <person name="Perisin M.A."/>
            <person name="Vetter M."/>
            <person name="Gilbert J.A."/>
            <person name="Bergelson J."/>
        </authorList>
    </citation>
    <scope>NUCLEOTIDE SEQUENCE [LARGE SCALE GENOMIC DNA]</scope>
    <source>
        <strain evidence="2 3">MEJ086</strain>
    </source>
</reference>
<feature type="transmembrane region" description="Helical" evidence="1">
    <location>
        <begin position="193"/>
        <end position="211"/>
    </location>
</feature>
<protein>
    <submittedName>
        <fullName evidence="2">Membrane protein</fullName>
    </submittedName>
</protein>
<sequence>MRALAEFIMRGRMQATLVVVGSAALPLLFWLSAAAGCLVLLRRGLSDAIGILAWALLPAIGWWYFGEPRTLLVLLGALGLACVLRANQSWRRVLLFSIALGLVYGLVLGATFREPIEAMAQELSKLLPQMFDGVHQQMSVDDQARLQSLIAPVLTGLLAALLQVVSLLSLMLGRFWQAALYNPGGFGSEFRELRFPPMLATLLLVGMLLGPNLGVEMAMLTPLCSVPLAFAGIALLHGLVAKGRLSKFWLVGMYITLLLFMQLIFPLLVVLAIVDSLFDFRGRLADKPGSGPANGEG</sequence>
<feature type="transmembrane region" description="Helical" evidence="1">
    <location>
        <begin position="149"/>
        <end position="172"/>
    </location>
</feature>
<keyword evidence="1" id="KW-1133">Transmembrane helix</keyword>
<gene>
    <name evidence="2" type="ORF">RU08_10880</name>
</gene>
<accession>A0A0D0KU32</accession>